<gene>
    <name evidence="2" type="ORF">GCM10010151_26660</name>
</gene>
<proteinExistence type="predicted"/>
<dbReference type="InterPro" id="IPR045428">
    <property type="entry name" value="EACC1"/>
</dbReference>
<keyword evidence="3" id="KW-1185">Reference proteome</keyword>
<keyword evidence="1" id="KW-1133">Transmembrane helix</keyword>
<dbReference type="Proteomes" id="UP001501822">
    <property type="component" value="Unassembled WGS sequence"/>
</dbReference>
<accession>A0ABN0WFE2</accession>
<dbReference type="Pfam" id="PF19953">
    <property type="entry name" value="EACC1"/>
    <property type="match status" value="1"/>
</dbReference>
<protein>
    <submittedName>
        <fullName evidence="2">Uncharacterized protein</fullName>
    </submittedName>
</protein>
<sequence>MAAGIDAIAAFTAGAASIGALGVALRSWLEARRSIRHIKITRGNKEVTVEANTADPEQARLLIEKLIADLPDDREPSN</sequence>
<dbReference type="EMBL" id="BAAABM010000016">
    <property type="protein sequence ID" value="GAA0335629.1"/>
    <property type="molecule type" value="Genomic_DNA"/>
</dbReference>
<comment type="caution">
    <text evidence="2">The sequence shown here is derived from an EMBL/GenBank/DDBJ whole genome shotgun (WGS) entry which is preliminary data.</text>
</comment>
<name>A0ABN0WFE2_9ACTN</name>
<organism evidence="2 3">
    <name type="scientific">Actinoallomurus spadix</name>
    <dbReference type="NCBI Taxonomy" id="79912"/>
    <lineage>
        <taxon>Bacteria</taxon>
        <taxon>Bacillati</taxon>
        <taxon>Actinomycetota</taxon>
        <taxon>Actinomycetes</taxon>
        <taxon>Streptosporangiales</taxon>
        <taxon>Thermomonosporaceae</taxon>
        <taxon>Actinoallomurus</taxon>
    </lineage>
</organism>
<evidence type="ECO:0000313" key="3">
    <source>
        <dbReference type="Proteomes" id="UP001501822"/>
    </source>
</evidence>
<dbReference type="RefSeq" id="WP_252803020.1">
    <property type="nucleotide sequence ID" value="NZ_BAAABM010000016.1"/>
</dbReference>
<evidence type="ECO:0000313" key="2">
    <source>
        <dbReference type="EMBL" id="GAA0335629.1"/>
    </source>
</evidence>
<feature type="transmembrane region" description="Helical" evidence="1">
    <location>
        <begin position="6"/>
        <end position="29"/>
    </location>
</feature>
<keyword evidence="1" id="KW-0472">Membrane</keyword>
<reference evidence="2 3" key="1">
    <citation type="journal article" date="2019" name="Int. J. Syst. Evol. Microbiol.">
        <title>The Global Catalogue of Microorganisms (GCM) 10K type strain sequencing project: providing services to taxonomists for standard genome sequencing and annotation.</title>
        <authorList>
            <consortium name="The Broad Institute Genomics Platform"/>
            <consortium name="The Broad Institute Genome Sequencing Center for Infectious Disease"/>
            <person name="Wu L."/>
            <person name="Ma J."/>
        </authorList>
    </citation>
    <scope>NUCLEOTIDE SEQUENCE [LARGE SCALE GENOMIC DNA]</scope>
    <source>
        <strain evidence="2 3">JCM 3146</strain>
    </source>
</reference>
<keyword evidence="1" id="KW-0812">Transmembrane</keyword>
<evidence type="ECO:0000256" key="1">
    <source>
        <dbReference type="SAM" id="Phobius"/>
    </source>
</evidence>